<dbReference type="GeneID" id="34608483"/>
<reference evidence="3" key="1">
    <citation type="journal article" date="2017" name="Genome Biol.">
        <title>Comparative genomics reveals high biological diversity and specific adaptations in the industrially and medically important fungal genus Aspergillus.</title>
        <authorList>
            <person name="de Vries R.P."/>
            <person name="Riley R."/>
            <person name="Wiebenga A."/>
            <person name="Aguilar-Osorio G."/>
            <person name="Amillis S."/>
            <person name="Uchima C.A."/>
            <person name="Anderluh G."/>
            <person name="Asadollahi M."/>
            <person name="Askin M."/>
            <person name="Barry K."/>
            <person name="Battaglia E."/>
            <person name="Bayram O."/>
            <person name="Benocci T."/>
            <person name="Braus-Stromeyer S.A."/>
            <person name="Caldana C."/>
            <person name="Canovas D."/>
            <person name="Cerqueira G.C."/>
            <person name="Chen F."/>
            <person name="Chen W."/>
            <person name="Choi C."/>
            <person name="Clum A."/>
            <person name="Dos Santos R.A."/>
            <person name="Damasio A.R."/>
            <person name="Diallinas G."/>
            <person name="Emri T."/>
            <person name="Fekete E."/>
            <person name="Flipphi M."/>
            <person name="Freyberg S."/>
            <person name="Gallo A."/>
            <person name="Gournas C."/>
            <person name="Habgood R."/>
            <person name="Hainaut M."/>
            <person name="Harispe M.L."/>
            <person name="Henrissat B."/>
            <person name="Hilden K.S."/>
            <person name="Hope R."/>
            <person name="Hossain A."/>
            <person name="Karabika E."/>
            <person name="Karaffa L."/>
            <person name="Karanyi Z."/>
            <person name="Krasevec N."/>
            <person name="Kuo A."/>
            <person name="Kusch H."/>
            <person name="LaButti K."/>
            <person name="Lagendijk E.L."/>
            <person name="Lapidus A."/>
            <person name="Levasseur A."/>
            <person name="Lindquist E."/>
            <person name="Lipzen A."/>
            <person name="Logrieco A.F."/>
            <person name="MacCabe A."/>
            <person name="Maekelae M.R."/>
            <person name="Malavazi I."/>
            <person name="Melin P."/>
            <person name="Meyer V."/>
            <person name="Mielnichuk N."/>
            <person name="Miskei M."/>
            <person name="Molnar A.P."/>
            <person name="Mule G."/>
            <person name="Ngan C.Y."/>
            <person name="Orejas M."/>
            <person name="Orosz E."/>
            <person name="Ouedraogo J.P."/>
            <person name="Overkamp K.M."/>
            <person name="Park H.-S."/>
            <person name="Perrone G."/>
            <person name="Piumi F."/>
            <person name="Punt P.J."/>
            <person name="Ram A.F."/>
            <person name="Ramon A."/>
            <person name="Rauscher S."/>
            <person name="Record E."/>
            <person name="Riano-Pachon D.M."/>
            <person name="Robert V."/>
            <person name="Roehrig J."/>
            <person name="Ruller R."/>
            <person name="Salamov A."/>
            <person name="Salih N.S."/>
            <person name="Samson R.A."/>
            <person name="Sandor E."/>
            <person name="Sanguinetti M."/>
            <person name="Schuetze T."/>
            <person name="Sepcic K."/>
            <person name="Shelest E."/>
            <person name="Sherlock G."/>
            <person name="Sophianopoulou V."/>
            <person name="Squina F.M."/>
            <person name="Sun H."/>
            <person name="Susca A."/>
            <person name="Todd R.B."/>
            <person name="Tsang A."/>
            <person name="Unkles S.E."/>
            <person name="van de Wiele N."/>
            <person name="van Rossen-Uffink D."/>
            <person name="Oliveira J.V."/>
            <person name="Vesth T.C."/>
            <person name="Visser J."/>
            <person name="Yu J.-H."/>
            <person name="Zhou M."/>
            <person name="Andersen M.R."/>
            <person name="Archer D.B."/>
            <person name="Baker S.E."/>
            <person name="Benoit I."/>
            <person name="Brakhage A.A."/>
            <person name="Braus G.H."/>
            <person name="Fischer R."/>
            <person name="Frisvad J.C."/>
            <person name="Goldman G.H."/>
            <person name="Houbraken J."/>
            <person name="Oakley B."/>
            <person name="Pocsi I."/>
            <person name="Scazzocchio C."/>
            <person name="Seiboth B."/>
            <person name="vanKuyk P.A."/>
            <person name="Wortman J."/>
            <person name="Dyer P.S."/>
            <person name="Grigoriev I.V."/>
        </authorList>
    </citation>
    <scope>NUCLEOTIDE SEQUENCE [LARGE SCALE GENOMIC DNA]</scope>
    <source>
        <strain evidence="3">CBS 506.65</strain>
    </source>
</reference>
<dbReference type="RefSeq" id="XP_022584373.1">
    <property type="nucleotide sequence ID" value="XM_022722018.1"/>
</dbReference>
<keyword evidence="3" id="KW-1185">Reference proteome</keyword>
<feature type="region of interest" description="Disordered" evidence="1">
    <location>
        <begin position="1"/>
        <end position="75"/>
    </location>
</feature>
<dbReference type="EMBL" id="KV878337">
    <property type="protein sequence ID" value="OJJ49863.1"/>
    <property type="molecule type" value="Genomic_DNA"/>
</dbReference>
<gene>
    <name evidence="2" type="ORF">ASPZODRAFT_128415</name>
</gene>
<name>A0A1L9SRW3_9EURO</name>
<evidence type="ECO:0000313" key="3">
    <source>
        <dbReference type="Proteomes" id="UP000184188"/>
    </source>
</evidence>
<sequence length="75" mass="8755">TDNRVKTSHESQPRPPGEKAEWGYQKVEGRMNRRGESAELRQTGGEVRNKKKSRREVTKYGGLEEQEERRARDGR</sequence>
<feature type="compositionally biased region" description="Basic and acidic residues" evidence="1">
    <location>
        <begin position="1"/>
        <end position="39"/>
    </location>
</feature>
<organism evidence="2 3">
    <name type="scientific">Penicilliopsis zonata CBS 506.65</name>
    <dbReference type="NCBI Taxonomy" id="1073090"/>
    <lineage>
        <taxon>Eukaryota</taxon>
        <taxon>Fungi</taxon>
        <taxon>Dikarya</taxon>
        <taxon>Ascomycota</taxon>
        <taxon>Pezizomycotina</taxon>
        <taxon>Eurotiomycetes</taxon>
        <taxon>Eurotiomycetidae</taxon>
        <taxon>Eurotiales</taxon>
        <taxon>Aspergillaceae</taxon>
        <taxon>Penicilliopsis</taxon>
    </lineage>
</organism>
<accession>A0A1L9SRW3</accession>
<protein>
    <submittedName>
        <fullName evidence="2">Uncharacterized protein</fullName>
    </submittedName>
</protein>
<feature type="non-terminal residue" evidence="2">
    <location>
        <position position="1"/>
    </location>
</feature>
<dbReference type="AlphaFoldDB" id="A0A1L9SRW3"/>
<dbReference type="Proteomes" id="UP000184188">
    <property type="component" value="Unassembled WGS sequence"/>
</dbReference>
<dbReference type="VEuPathDB" id="FungiDB:ASPZODRAFT_128415"/>
<proteinExistence type="predicted"/>
<evidence type="ECO:0000313" key="2">
    <source>
        <dbReference type="EMBL" id="OJJ49863.1"/>
    </source>
</evidence>
<evidence type="ECO:0000256" key="1">
    <source>
        <dbReference type="SAM" id="MobiDB-lite"/>
    </source>
</evidence>